<organism evidence="2 3">
    <name type="scientific">Telluria mixta</name>
    <dbReference type="NCBI Taxonomy" id="34071"/>
    <lineage>
        <taxon>Bacteria</taxon>
        <taxon>Pseudomonadati</taxon>
        <taxon>Pseudomonadota</taxon>
        <taxon>Betaproteobacteria</taxon>
        <taxon>Burkholderiales</taxon>
        <taxon>Oxalobacteraceae</taxon>
        <taxon>Telluria group</taxon>
        <taxon>Telluria</taxon>
    </lineage>
</organism>
<comment type="caution">
    <text evidence="2">The sequence shown here is derived from an EMBL/GenBank/DDBJ whole genome shotgun (WGS) entry which is preliminary data.</text>
</comment>
<proteinExistence type="predicted"/>
<evidence type="ECO:0000313" key="3">
    <source>
        <dbReference type="Proteomes" id="UP001165263"/>
    </source>
</evidence>
<feature type="signal peptide" evidence="1">
    <location>
        <begin position="1"/>
        <end position="28"/>
    </location>
</feature>
<protein>
    <submittedName>
        <fullName evidence="2">Uncharacterized protein</fullName>
    </submittedName>
</protein>
<dbReference type="EMBL" id="JANUHC010000007">
    <property type="protein sequence ID" value="MCS0631621.1"/>
    <property type="molecule type" value="Genomic_DNA"/>
</dbReference>
<feature type="chain" id="PRO_5047254502" evidence="1">
    <location>
        <begin position="29"/>
        <end position="170"/>
    </location>
</feature>
<name>A0ABT2C465_9BURK</name>
<gene>
    <name evidence="2" type="ORF">NX786_20045</name>
</gene>
<dbReference type="RefSeq" id="WP_259450678.1">
    <property type="nucleotide sequence ID" value="NZ_CP119520.1"/>
</dbReference>
<dbReference type="Proteomes" id="UP001165263">
    <property type="component" value="Unassembled WGS sequence"/>
</dbReference>
<reference evidence="2" key="1">
    <citation type="submission" date="2022-08" db="EMBL/GenBank/DDBJ databases">
        <title>Reclassification of Massilia species as members of the genera Telluria, Duganella, Pseudoduganella, Mokoshia gen. nov. and Zemynaea gen. nov. using orthogonal and non-orthogonal genome-based approaches.</title>
        <authorList>
            <person name="Bowman J.P."/>
        </authorList>
    </citation>
    <scope>NUCLEOTIDE SEQUENCE</scope>
    <source>
        <strain evidence="2">LMG 11547</strain>
    </source>
</reference>
<keyword evidence="1" id="KW-0732">Signal</keyword>
<evidence type="ECO:0000313" key="2">
    <source>
        <dbReference type="EMBL" id="MCS0631621.1"/>
    </source>
</evidence>
<sequence length="170" mass="17736">MSLSIFSCRRSRVLASVLLCSATVSAWAWEGGRMTGGGSIICSGPAYRVTFGYELHCQREGTPISAPNNLEVNFSTGEHFHLTALTSAVCSGPDNGSPDAPFTTMTGTGTGTLNGDPATISFRLVDNAEPGVGVDFASFTIRQGSTTVLQCSNKLEGGNNQAHRTTGSKP</sequence>
<keyword evidence="3" id="KW-1185">Reference proteome</keyword>
<evidence type="ECO:0000256" key="1">
    <source>
        <dbReference type="SAM" id="SignalP"/>
    </source>
</evidence>
<accession>A0ABT2C465</accession>